<dbReference type="OrthoDB" id="962484at2"/>
<feature type="signal peptide" evidence="1">
    <location>
        <begin position="1"/>
        <end position="20"/>
    </location>
</feature>
<keyword evidence="3" id="KW-1185">Reference proteome</keyword>
<gene>
    <name evidence="2" type="ORF">HMF3257_05610</name>
</gene>
<dbReference type="AlphaFoldDB" id="A0A327NF40"/>
<evidence type="ECO:0000256" key="1">
    <source>
        <dbReference type="SAM" id="SignalP"/>
    </source>
</evidence>
<organism evidence="2 3">
    <name type="scientific">Spirosoma telluris</name>
    <dbReference type="NCBI Taxonomy" id="2183553"/>
    <lineage>
        <taxon>Bacteria</taxon>
        <taxon>Pseudomonadati</taxon>
        <taxon>Bacteroidota</taxon>
        <taxon>Cytophagia</taxon>
        <taxon>Cytophagales</taxon>
        <taxon>Cytophagaceae</taxon>
        <taxon>Spirosoma</taxon>
    </lineage>
</organism>
<accession>A0A327NF40</accession>
<feature type="chain" id="PRO_5016317178" description="DUF4595 domain-containing protein" evidence="1">
    <location>
        <begin position="21"/>
        <end position="263"/>
    </location>
</feature>
<comment type="caution">
    <text evidence="2">The sequence shown here is derived from an EMBL/GenBank/DDBJ whole genome shotgun (WGS) entry which is preliminary data.</text>
</comment>
<keyword evidence="1" id="KW-0732">Signal</keyword>
<dbReference type="InterPro" id="IPR006530">
    <property type="entry name" value="YD"/>
</dbReference>
<evidence type="ECO:0000313" key="2">
    <source>
        <dbReference type="EMBL" id="RAI73960.1"/>
    </source>
</evidence>
<evidence type="ECO:0008006" key="4">
    <source>
        <dbReference type="Google" id="ProtNLM"/>
    </source>
</evidence>
<dbReference type="PROSITE" id="PS51257">
    <property type="entry name" value="PROKAR_LIPOPROTEIN"/>
    <property type="match status" value="1"/>
</dbReference>
<reference evidence="2 3" key="1">
    <citation type="submission" date="2018-06" db="EMBL/GenBank/DDBJ databases">
        <title>Spirosoma sp. HMF3257 Genome sequencing and assembly.</title>
        <authorList>
            <person name="Kang H."/>
            <person name="Cha I."/>
            <person name="Kim H."/>
            <person name="Kang J."/>
            <person name="Joh K."/>
        </authorList>
    </citation>
    <scope>NUCLEOTIDE SEQUENCE [LARGE SCALE GENOMIC DNA]</scope>
    <source>
        <strain evidence="2 3">HMF3257</strain>
    </source>
</reference>
<sequence>MKINFSGCLITLIFSISLFACSDHRLGSSLSPVRLRLKTTNDGTTLTTYGYDSQNRPISITRNNVESTILYGDPKHIYTTTEPEVNHIFYVTPSLTIPGQGEIIIYPPVLNTNFTATRYEYSQAFKIYYPAPLRNFLYAFDGSGRLISYSDRSNNTSDINVYNYTYSDDNITNEQAGLSAGHGGVYNYIYTYDDKVNPFYDLWDPQVNPRLQFSRNNTTSISVQGQATITYTYEYNQQGLPTKRTGTQNGIQISVLTFTYESF</sequence>
<name>A0A327NF40_9BACT</name>
<dbReference type="EMBL" id="QLII01000001">
    <property type="protein sequence ID" value="RAI73960.1"/>
    <property type="molecule type" value="Genomic_DNA"/>
</dbReference>
<evidence type="ECO:0000313" key="3">
    <source>
        <dbReference type="Proteomes" id="UP000249016"/>
    </source>
</evidence>
<dbReference type="Proteomes" id="UP000249016">
    <property type="component" value="Unassembled WGS sequence"/>
</dbReference>
<proteinExistence type="predicted"/>
<protein>
    <recommendedName>
        <fullName evidence="4">DUF4595 domain-containing protein</fullName>
    </recommendedName>
</protein>
<dbReference type="NCBIfam" id="TIGR01643">
    <property type="entry name" value="YD_repeat_2x"/>
    <property type="match status" value="1"/>
</dbReference>